<dbReference type="InterPro" id="IPR004294">
    <property type="entry name" value="Carotenoid_Oase"/>
</dbReference>
<evidence type="ECO:0000256" key="5">
    <source>
        <dbReference type="PIRSR" id="PIRSR604294-1"/>
    </source>
</evidence>
<reference evidence="6 7" key="1">
    <citation type="journal article" date="2018" name="Mol. Ecol.">
        <title>The obligate alkalophilic soda-lake fungus Sodiomyces alkalinus has shifted to a protein diet.</title>
        <authorList>
            <person name="Grum-Grzhimaylo A.A."/>
            <person name="Falkoski D.L."/>
            <person name="van den Heuvel J."/>
            <person name="Valero-Jimenez C.A."/>
            <person name="Min B."/>
            <person name="Choi I.G."/>
            <person name="Lipzen A."/>
            <person name="Daum C.G."/>
            <person name="Aanen D.K."/>
            <person name="Tsang A."/>
            <person name="Henrissat B."/>
            <person name="Bilanenko E.N."/>
            <person name="de Vries R.P."/>
            <person name="van Kan J.A.L."/>
            <person name="Grigoriev I.V."/>
            <person name="Debets A.J.M."/>
        </authorList>
    </citation>
    <scope>NUCLEOTIDE SEQUENCE [LARGE SCALE GENOMIC DNA]</scope>
    <source>
        <strain evidence="6 7">F11</strain>
    </source>
</reference>
<keyword evidence="3" id="KW-0560">Oxidoreductase</keyword>
<dbReference type="GO" id="GO:0016121">
    <property type="term" value="P:carotene catabolic process"/>
    <property type="evidence" value="ECO:0007669"/>
    <property type="project" value="TreeGrafter"/>
</dbReference>
<dbReference type="Pfam" id="PF03055">
    <property type="entry name" value="RPE65"/>
    <property type="match status" value="1"/>
</dbReference>
<comment type="similarity">
    <text evidence="1">Belongs to the carotenoid oxygenase family.</text>
</comment>
<dbReference type="PANTHER" id="PTHR10543:SF24">
    <property type="entry name" value="CAROTENOID ISOMEROOXYGENASE"/>
    <property type="match status" value="1"/>
</dbReference>
<dbReference type="OrthoDB" id="407010at2759"/>
<dbReference type="GeneID" id="39583612"/>
<feature type="binding site" evidence="5">
    <location>
        <position position="302"/>
    </location>
    <ligand>
        <name>Fe cation</name>
        <dbReference type="ChEBI" id="CHEBI:24875"/>
        <note>catalytic</note>
    </ligand>
</feature>
<proteinExistence type="inferred from homology"/>
<dbReference type="Proteomes" id="UP000272025">
    <property type="component" value="Unassembled WGS sequence"/>
</dbReference>
<organism evidence="6 7">
    <name type="scientific">Sodiomyces alkalinus (strain CBS 110278 / VKM F-3762 / F11)</name>
    <name type="common">Alkaliphilic filamentous fungus</name>
    <dbReference type="NCBI Taxonomy" id="1314773"/>
    <lineage>
        <taxon>Eukaryota</taxon>
        <taxon>Fungi</taxon>
        <taxon>Dikarya</taxon>
        <taxon>Ascomycota</taxon>
        <taxon>Pezizomycotina</taxon>
        <taxon>Sordariomycetes</taxon>
        <taxon>Hypocreomycetidae</taxon>
        <taxon>Glomerellales</taxon>
        <taxon>Plectosphaerellaceae</taxon>
        <taxon>Sodiomyces</taxon>
    </lineage>
</organism>
<dbReference type="STRING" id="1314773.A0A3N2PQ03"/>
<keyword evidence="4 5" id="KW-0408">Iron</keyword>
<dbReference type="EMBL" id="ML119059">
    <property type="protein sequence ID" value="ROT36534.1"/>
    <property type="molecule type" value="Genomic_DNA"/>
</dbReference>
<evidence type="ECO:0000313" key="6">
    <source>
        <dbReference type="EMBL" id="ROT36534.1"/>
    </source>
</evidence>
<keyword evidence="2 5" id="KW-0479">Metal-binding</keyword>
<dbReference type="GO" id="GO:0010436">
    <property type="term" value="F:carotenoid dioxygenase activity"/>
    <property type="evidence" value="ECO:0007669"/>
    <property type="project" value="TreeGrafter"/>
</dbReference>
<comment type="cofactor">
    <cofactor evidence="5">
        <name>Fe(2+)</name>
        <dbReference type="ChEBI" id="CHEBI:29033"/>
    </cofactor>
    <text evidence="5">Binds 1 Fe(2+) ion per subunit.</text>
</comment>
<dbReference type="PANTHER" id="PTHR10543">
    <property type="entry name" value="BETA-CAROTENE DIOXYGENASE"/>
    <property type="match status" value="1"/>
</dbReference>
<protein>
    <submittedName>
        <fullName evidence="6">Beta,beta-carotene 9',10'-dioxygenase</fullName>
    </submittedName>
</protein>
<sequence>MPSPRESTRRVGATILRTPSHEAADRDEFVRNMTTAAYKDWPNKAGFDGLTEERGPIQLTIRGNIPAWAAGSLYRTGPGACKVEGTPRGTEYVSHWFDGFAHTHRFDILPPEEGTDGPARVLYSSRRQAERLVEDIRARGMGSHYSFGQRRDPCLGLFSKFMSVFRRSPPDLHNVSVMVDTNWPGFPARTRAIKEEAKVTTGGHRSGIQNVWLTTDAAQLVEIDSDTLEPIGAARQTALHPDLKGPLSSAHAQRDHETGDAYNFNLELGKTSTYRIFRVNAATGTTDILATVSDLVRPSYIHSFFLTPSFVVLCIPVSHYVLNGLTMPWERNIMSSIEEFDETKPCKWLVVDRRGNNGLVAVFETPAGFFFHSVNSFEEATEDGTEVFCDFMEYPNQDILKTFYYDVLLDRDGATGAFWNEKNRIQTIQSRLARYRFRIPSPKSGGGPGGPHKGRGVLVWAIPSPHAGELPVVNPAYHCRRYRYVYSAANRGRSTLLDSIVKTDTVTREALIWSGPRGHTPGEPIFVARPAKGGDEEVAEDDGVLLSVVLDGSAQRSYLLCLDAKTLEELGRAECSFAVPFGFHGVHAPGSM</sequence>
<accession>A0A3N2PQ03</accession>
<dbReference type="AlphaFoldDB" id="A0A3N2PQ03"/>
<evidence type="ECO:0000256" key="3">
    <source>
        <dbReference type="ARBA" id="ARBA00023002"/>
    </source>
</evidence>
<keyword evidence="6" id="KW-0223">Dioxygenase</keyword>
<keyword evidence="7" id="KW-1185">Reference proteome</keyword>
<dbReference type="RefSeq" id="XP_028464340.1">
    <property type="nucleotide sequence ID" value="XM_028615135.1"/>
</dbReference>
<evidence type="ECO:0000256" key="2">
    <source>
        <dbReference type="ARBA" id="ARBA00022723"/>
    </source>
</evidence>
<dbReference type="GO" id="GO:0046872">
    <property type="term" value="F:metal ion binding"/>
    <property type="evidence" value="ECO:0007669"/>
    <property type="project" value="UniProtKB-KW"/>
</dbReference>
<feature type="binding site" evidence="5">
    <location>
        <position position="372"/>
    </location>
    <ligand>
        <name>Fe cation</name>
        <dbReference type="ChEBI" id="CHEBI:24875"/>
        <note>catalytic</note>
    </ligand>
</feature>
<evidence type="ECO:0000256" key="1">
    <source>
        <dbReference type="ARBA" id="ARBA00006787"/>
    </source>
</evidence>
<evidence type="ECO:0000313" key="7">
    <source>
        <dbReference type="Proteomes" id="UP000272025"/>
    </source>
</evidence>
<gene>
    <name evidence="6" type="ORF">SODALDRAFT_380843</name>
</gene>
<feature type="binding site" evidence="5">
    <location>
        <position position="251"/>
    </location>
    <ligand>
        <name>Fe cation</name>
        <dbReference type="ChEBI" id="CHEBI:24875"/>
        <note>catalytic</note>
    </ligand>
</feature>
<feature type="binding site" evidence="5">
    <location>
        <position position="584"/>
    </location>
    <ligand>
        <name>Fe cation</name>
        <dbReference type="ChEBI" id="CHEBI:24875"/>
        <note>catalytic</note>
    </ligand>
</feature>
<name>A0A3N2PQ03_SODAK</name>
<evidence type="ECO:0000256" key="4">
    <source>
        <dbReference type="ARBA" id="ARBA00023004"/>
    </source>
</evidence>